<name>A0A162A1U8_9GAMM</name>
<dbReference type="AlphaFoldDB" id="A0A162A1U8"/>
<protein>
    <submittedName>
        <fullName evidence="1">Uncharacterized protein</fullName>
    </submittedName>
</protein>
<evidence type="ECO:0000313" key="2">
    <source>
        <dbReference type="Proteomes" id="UP000076587"/>
    </source>
</evidence>
<dbReference type="EMBL" id="AUXT01000214">
    <property type="protein sequence ID" value="KZN41609.1"/>
    <property type="molecule type" value="Genomic_DNA"/>
</dbReference>
<organism evidence="1 2">
    <name type="scientific">Pseudoalteromonas luteoviolacea NCIMB 1942</name>
    <dbReference type="NCBI Taxonomy" id="1365253"/>
    <lineage>
        <taxon>Bacteria</taxon>
        <taxon>Pseudomonadati</taxon>
        <taxon>Pseudomonadota</taxon>
        <taxon>Gammaproteobacteria</taxon>
        <taxon>Alteromonadales</taxon>
        <taxon>Pseudoalteromonadaceae</taxon>
        <taxon>Pseudoalteromonas</taxon>
    </lineage>
</organism>
<accession>A0A162A1U8</accession>
<comment type="caution">
    <text evidence="1">The sequence shown here is derived from an EMBL/GenBank/DDBJ whole genome shotgun (WGS) entry which is preliminary data.</text>
</comment>
<dbReference type="OrthoDB" id="6314733at2"/>
<evidence type="ECO:0000313" key="1">
    <source>
        <dbReference type="EMBL" id="KZN41609.1"/>
    </source>
</evidence>
<dbReference type="Proteomes" id="UP000076587">
    <property type="component" value="Unassembled WGS sequence"/>
</dbReference>
<proteinExistence type="predicted"/>
<reference evidence="1 2" key="1">
    <citation type="submission" date="2013-07" db="EMBL/GenBank/DDBJ databases">
        <title>Comparative Genomic and Metabolomic Analysis of Twelve Strains of Pseudoalteromonas luteoviolacea.</title>
        <authorList>
            <person name="Vynne N.G."/>
            <person name="Mansson M."/>
            <person name="Gram L."/>
        </authorList>
    </citation>
    <scope>NUCLEOTIDE SEQUENCE [LARGE SCALE GENOMIC DNA]</scope>
    <source>
        <strain evidence="1 2">NCIMB 1942</strain>
    </source>
</reference>
<dbReference type="PATRIC" id="fig|1365253.3.peg.4886"/>
<sequence length="246" mass="28727">MNENYHIEIKDKFMAFGDEAERDMECSFHIEIRNEESRKYQVVFKSGFHSFLNSCLGIGELANMLPNCTKQLSEFLVIDEPENGLVLAKNTLYNDALLLIIEELARYSGKSVETFFELIQSQILRDLNIILLRDNHVFAQPVGEYLVFESANRENILRVKQDEQGKTIEAIDIKRLIGTVEDSEYELLKHERWLAQTGERRYKNTGLSYTKYCIDGSESLELYEFVYQSVSSQQNKKLSRRIERIK</sequence>
<dbReference type="RefSeq" id="WP_063379144.1">
    <property type="nucleotide sequence ID" value="NZ_AUXT01000214.1"/>
</dbReference>
<gene>
    <name evidence="1" type="ORF">N482_20240</name>
</gene>